<gene>
    <name evidence="5" type="ORF">EPICR_40250</name>
</gene>
<keyword evidence="1" id="KW-0547">Nucleotide-binding</keyword>
<dbReference type="Pfam" id="PF18297">
    <property type="entry name" value="NFACT-R_2"/>
    <property type="match status" value="1"/>
</dbReference>
<reference evidence="5" key="1">
    <citation type="submission" date="2019-01" db="EMBL/GenBank/DDBJ databases">
        <authorList>
            <consortium name="Genoscope - CEA"/>
            <person name="William W."/>
        </authorList>
    </citation>
    <scope>NUCLEOTIDE SEQUENCE</scope>
    <source>
        <strain evidence="5">CR-1</strain>
    </source>
</reference>
<name>A0A484HJM9_9BACT</name>
<evidence type="ECO:0000313" key="5">
    <source>
        <dbReference type="EMBL" id="VEN74663.1"/>
    </source>
</evidence>
<dbReference type="GO" id="GO:0004810">
    <property type="term" value="F:CCA tRNA nucleotidyltransferase activity"/>
    <property type="evidence" value="ECO:0007669"/>
    <property type="project" value="InterPro"/>
</dbReference>
<evidence type="ECO:0000256" key="1">
    <source>
        <dbReference type="ARBA" id="ARBA00022741"/>
    </source>
</evidence>
<proteinExistence type="predicted"/>
<dbReference type="InterPro" id="IPR020536">
    <property type="entry name" value="ThiI_AANH"/>
</dbReference>
<feature type="domain" description="Thil AANH" evidence="3">
    <location>
        <begin position="9"/>
        <end position="145"/>
    </location>
</feature>
<dbReference type="InterPro" id="IPR059101">
    <property type="entry name" value="NFACT-R_2"/>
</dbReference>
<dbReference type="Gene3D" id="3.40.50.620">
    <property type="entry name" value="HUPs"/>
    <property type="match status" value="1"/>
</dbReference>
<protein>
    <submittedName>
        <fullName evidence="5">tRNA 4-thiouridine(8) synthase ThiI</fullName>
    </submittedName>
</protein>
<evidence type="ECO:0000256" key="2">
    <source>
        <dbReference type="ARBA" id="ARBA00022840"/>
    </source>
</evidence>
<dbReference type="AlphaFoldDB" id="A0A484HJM9"/>
<dbReference type="SUPFAM" id="SSF52402">
    <property type="entry name" value="Adenine nucleotide alpha hydrolases-like"/>
    <property type="match status" value="1"/>
</dbReference>
<dbReference type="Pfam" id="PF02568">
    <property type="entry name" value="ThiI"/>
    <property type="match status" value="1"/>
</dbReference>
<accession>A0A484HJM9</accession>
<keyword evidence="2" id="KW-0067">ATP-binding</keyword>
<sequence>MNSNKKKSRALGLCSGGLDSILSALVLRQAGVEVEWITFETPFFSSEKAKKAARMTGIPITVRNIFPDYMEMLQNPPCGYGKHMNPCMDCHALMFRLAGEEMKTQKFDFLFSGEVLGQRPMSQTRPSLRYVEKHSGFDGHILRPLSAGRLPETIPEKEGLVSRESLLSLTGRSRKPQIELAKKYGVTDYPAPAGGCLLTDKGYSARLKDLFERQDRFTEEELRLLKYGRHFRISDGMKIIVGRSRGDNRNMERLRDPDRDILLKTETVPGPVALLRGDEKDMDIDFAASICVGYSKAPAGSVQPVRVSLPEGKSRTVMAKGISPGEVRNRMIL</sequence>
<dbReference type="GO" id="GO:0005524">
    <property type="term" value="F:ATP binding"/>
    <property type="evidence" value="ECO:0007669"/>
    <property type="project" value="UniProtKB-KW"/>
</dbReference>
<organism evidence="5">
    <name type="scientific">uncultured Desulfobacteraceae bacterium</name>
    <dbReference type="NCBI Taxonomy" id="218296"/>
    <lineage>
        <taxon>Bacteria</taxon>
        <taxon>Pseudomonadati</taxon>
        <taxon>Thermodesulfobacteriota</taxon>
        <taxon>Desulfobacteria</taxon>
        <taxon>Desulfobacterales</taxon>
        <taxon>Desulfobacteraceae</taxon>
        <taxon>environmental samples</taxon>
    </lineage>
</organism>
<feature type="domain" description="NFACT protein RNA binding" evidence="4">
    <location>
        <begin position="228"/>
        <end position="327"/>
    </location>
</feature>
<evidence type="ECO:0000259" key="4">
    <source>
        <dbReference type="Pfam" id="PF18297"/>
    </source>
</evidence>
<dbReference type="EMBL" id="CAACVI010000034">
    <property type="protein sequence ID" value="VEN74663.1"/>
    <property type="molecule type" value="Genomic_DNA"/>
</dbReference>
<dbReference type="PANTHER" id="PTHR11933:SF6">
    <property type="entry name" value="THIL AANH DOMAIN-CONTAINING PROTEIN"/>
    <property type="match status" value="1"/>
</dbReference>
<dbReference type="InterPro" id="IPR014729">
    <property type="entry name" value="Rossmann-like_a/b/a_fold"/>
</dbReference>
<dbReference type="PANTHER" id="PTHR11933">
    <property type="entry name" value="TRNA 5-METHYLAMINOMETHYL-2-THIOURIDYLATE -METHYLTRANSFERASE"/>
    <property type="match status" value="1"/>
</dbReference>
<evidence type="ECO:0000259" key="3">
    <source>
        <dbReference type="Pfam" id="PF02568"/>
    </source>
</evidence>